<comment type="caution">
    <text evidence="1">The sequence shown here is derived from an EMBL/GenBank/DDBJ whole genome shotgun (WGS) entry which is preliminary data.</text>
</comment>
<keyword evidence="2" id="KW-1185">Reference proteome</keyword>
<evidence type="ECO:0000313" key="1">
    <source>
        <dbReference type="EMBL" id="CAG8731539.1"/>
    </source>
</evidence>
<sequence>FPGVLTENHAGEHVNGSNLGQLFYASYVDQQFVISRNILSTTNLASNIWIFQPAAVPNVTTTDNSYPQFNVLKFSNTYKAQWRIDGSDKVRTADADMIIISVNSTDSSSIDIGVYISTGYQRPTKDDSAKFLTIINSTVTDGFTQAEFKRPLMHLIENQLLLLHHRNLQILGAICVGIFGAVAMSSATIHFRVPNGIVINGPNRQLYSRIPEKIYELLPTNTLEEFCTTTEFKPE</sequence>
<dbReference type="EMBL" id="CAJVPY010012065">
    <property type="protein sequence ID" value="CAG8731539.1"/>
    <property type="molecule type" value="Genomic_DNA"/>
</dbReference>
<reference evidence="1" key="1">
    <citation type="submission" date="2021-06" db="EMBL/GenBank/DDBJ databases">
        <authorList>
            <person name="Kallberg Y."/>
            <person name="Tangrot J."/>
            <person name="Rosling A."/>
        </authorList>
    </citation>
    <scope>NUCLEOTIDE SEQUENCE</scope>
    <source>
        <strain evidence="1">MA453B</strain>
    </source>
</reference>
<dbReference type="AlphaFoldDB" id="A0A9N9IFJ1"/>
<name>A0A9N9IFJ1_9GLOM</name>
<dbReference type="Proteomes" id="UP000789405">
    <property type="component" value="Unassembled WGS sequence"/>
</dbReference>
<protein>
    <submittedName>
        <fullName evidence="1">17184_t:CDS:1</fullName>
    </submittedName>
</protein>
<organism evidence="1 2">
    <name type="scientific">Dentiscutata erythropus</name>
    <dbReference type="NCBI Taxonomy" id="1348616"/>
    <lineage>
        <taxon>Eukaryota</taxon>
        <taxon>Fungi</taxon>
        <taxon>Fungi incertae sedis</taxon>
        <taxon>Mucoromycota</taxon>
        <taxon>Glomeromycotina</taxon>
        <taxon>Glomeromycetes</taxon>
        <taxon>Diversisporales</taxon>
        <taxon>Gigasporaceae</taxon>
        <taxon>Dentiscutata</taxon>
    </lineage>
</organism>
<proteinExistence type="predicted"/>
<accession>A0A9N9IFJ1</accession>
<gene>
    <name evidence="1" type="ORF">DERYTH_LOCUS15167</name>
</gene>
<feature type="non-terminal residue" evidence="1">
    <location>
        <position position="1"/>
    </location>
</feature>
<dbReference type="OrthoDB" id="2370087at2759"/>
<evidence type="ECO:0000313" key="2">
    <source>
        <dbReference type="Proteomes" id="UP000789405"/>
    </source>
</evidence>